<comment type="caution">
    <text evidence="3">The sequence shown here is derived from an EMBL/GenBank/DDBJ whole genome shotgun (WGS) entry which is preliminary data.</text>
</comment>
<dbReference type="EMBL" id="CAJNOH010000567">
    <property type="protein sequence ID" value="CAF1076688.1"/>
    <property type="molecule type" value="Genomic_DNA"/>
</dbReference>
<dbReference type="Proteomes" id="UP000663870">
    <property type="component" value="Unassembled WGS sequence"/>
</dbReference>
<sequence length="148" mass="17533">MKRIIKIFASILFIITVLTVYLTFDFAINNALSYKYSTDKYEHLHNDIKLKKISTLSLLKITRTNQTLKHNNDKQSNHIINPERRIRSLKDKQQQKPHLVKPAKFHKSKTGIKINQIKKPFKEQRKHLLTTKIIQHKDIKSKTNNNHL</sequence>
<keyword evidence="1" id="KW-0472">Membrane</keyword>
<keyword evidence="4" id="KW-1185">Reference proteome</keyword>
<reference evidence="3" key="1">
    <citation type="submission" date="2021-02" db="EMBL/GenBank/DDBJ databases">
        <authorList>
            <person name="Nowell W R."/>
        </authorList>
    </citation>
    <scope>NUCLEOTIDE SEQUENCE</scope>
</reference>
<protein>
    <submittedName>
        <fullName evidence="3">Uncharacterized protein</fullName>
    </submittedName>
</protein>
<keyword evidence="1" id="KW-1133">Transmembrane helix</keyword>
<gene>
    <name evidence="3" type="ORF">JXQ802_LOCUS29127</name>
    <name evidence="2" type="ORF">PYM288_LOCUS18452</name>
</gene>
<feature type="transmembrane region" description="Helical" evidence="1">
    <location>
        <begin position="7"/>
        <end position="28"/>
    </location>
</feature>
<name>A0A815D6E9_9BILA</name>
<dbReference type="AlphaFoldDB" id="A0A815D6E9"/>
<dbReference type="EMBL" id="CAJNOL010001126">
    <property type="protein sequence ID" value="CAF1293543.1"/>
    <property type="molecule type" value="Genomic_DNA"/>
</dbReference>
<evidence type="ECO:0000313" key="4">
    <source>
        <dbReference type="Proteomes" id="UP000663870"/>
    </source>
</evidence>
<evidence type="ECO:0000313" key="2">
    <source>
        <dbReference type="EMBL" id="CAF1076688.1"/>
    </source>
</evidence>
<proteinExistence type="predicted"/>
<evidence type="ECO:0000256" key="1">
    <source>
        <dbReference type="SAM" id="Phobius"/>
    </source>
</evidence>
<dbReference type="Proteomes" id="UP000663854">
    <property type="component" value="Unassembled WGS sequence"/>
</dbReference>
<organism evidence="3 4">
    <name type="scientific">Rotaria sordida</name>
    <dbReference type="NCBI Taxonomy" id="392033"/>
    <lineage>
        <taxon>Eukaryota</taxon>
        <taxon>Metazoa</taxon>
        <taxon>Spiralia</taxon>
        <taxon>Gnathifera</taxon>
        <taxon>Rotifera</taxon>
        <taxon>Eurotatoria</taxon>
        <taxon>Bdelloidea</taxon>
        <taxon>Philodinida</taxon>
        <taxon>Philodinidae</taxon>
        <taxon>Rotaria</taxon>
    </lineage>
</organism>
<keyword evidence="1" id="KW-0812">Transmembrane</keyword>
<accession>A0A815D6E9</accession>
<evidence type="ECO:0000313" key="3">
    <source>
        <dbReference type="EMBL" id="CAF1293543.1"/>
    </source>
</evidence>